<dbReference type="PANTHER" id="PTHR42714">
    <property type="entry name" value="TRNA MODIFICATION GTPASE GTPBP3"/>
    <property type="match status" value="1"/>
</dbReference>
<dbReference type="KEGG" id="ttf:THTE_3363"/>
<protein>
    <submittedName>
        <fullName evidence="2">GTPase and tRNA-U34 5-formylation enzyme TrmE</fullName>
    </submittedName>
</protein>
<dbReference type="OrthoDB" id="9805918at2"/>
<dbReference type="InterPro" id="IPR031168">
    <property type="entry name" value="G_TrmE"/>
</dbReference>
<keyword evidence="3" id="KW-1185">Reference proteome</keyword>
<dbReference type="SUPFAM" id="SSF103025">
    <property type="entry name" value="Folate-binding domain"/>
    <property type="match status" value="1"/>
</dbReference>
<dbReference type="NCBIfam" id="TIGR00231">
    <property type="entry name" value="small_GTP"/>
    <property type="match status" value="1"/>
</dbReference>
<dbReference type="SUPFAM" id="SSF52540">
    <property type="entry name" value="P-loop containing nucleoside triphosphate hydrolases"/>
    <property type="match status" value="1"/>
</dbReference>
<dbReference type="EMBL" id="CP018477">
    <property type="protein sequence ID" value="ASV75965.1"/>
    <property type="molecule type" value="Genomic_DNA"/>
</dbReference>
<gene>
    <name evidence="2" type="ORF">THTE_3363</name>
</gene>
<dbReference type="InterPro" id="IPR006073">
    <property type="entry name" value="GTP-bd"/>
</dbReference>
<reference evidence="2 3" key="1">
    <citation type="journal article" name="Front. Microbiol.">
        <title>Sugar Metabolism of the First Thermophilic Planctomycete Thermogutta terrifontis: Comparative Genomic and Transcriptomic Approaches.</title>
        <authorList>
            <person name="Elcheninov A.G."/>
            <person name="Menzel P."/>
            <person name="Gudbergsdottir S.R."/>
            <person name="Slesarev A.I."/>
            <person name="Kadnikov V.V."/>
            <person name="Krogh A."/>
            <person name="Bonch-Osmolovskaya E.A."/>
            <person name="Peng X."/>
            <person name="Kublanov I.V."/>
        </authorList>
    </citation>
    <scope>NUCLEOTIDE SEQUENCE [LARGE SCALE GENOMIC DNA]</scope>
    <source>
        <strain evidence="2 3">R1</strain>
    </source>
</reference>
<sequence length="382" mass="41975">MNRVIVLTPPGRAALATIRLEGPAVKGVLERQLTRRSGAEFRFERKSRPVLVRFPIGDGQYEEMILRVVDGEAAELHCHGNPLLVEAIVAKFEASGFRRETWEQWIRRMEKNAITAAARIALADAPTWTVTSILLDQYGGALSRMIDQAQRALAQDNFQEASAILRRLLAWEKVGLHLTQPYKVALVGPPNAGKSSLLNWLVGYQRAIVDPTPGTTRDFVTVATVVAGWPVELYDTAGIRAPQDELEAEAIARTRRIASEADLVLLVFDRSTEWTSEYARLQKEWHEAMVILNKRDLPPGPGAWCDGLLISTRIAEDRPAVLKALARKLVPDPPPPGEAIPFTPDQVAGLKEALAAIDKGNRGAAVVALQTVKEKSSPVEVS</sequence>
<dbReference type="RefSeq" id="WP_095415860.1">
    <property type="nucleotide sequence ID" value="NZ_CP018477.1"/>
</dbReference>
<dbReference type="InterPro" id="IPR027266">
    <property type="entry name" value="TrmE/GcvT-like"/>
</dbReference>
<dbReference type="AlphaFoldDB" id="A0A286RJ19"/>
<evidence type="ECO:0000259" key="1">
    <source>
        <dbReference type="Pfam" id="PF01926"/>
    </source>
</evidence>
<dbReference type="CDD" id="cd04164">
    <property type="entry name" value="trmE"/>
    <property type="match status" value="1"/>
</dbReference>
<dbReference type="InterPro" id="IPR005225">
    <property type="entry name" value="Small_GTP-bd"/>
</dbReference>
<organism evidence="2 3">
    <name type="scientific">Thermogutta terrifontis</name>
    <dbReference type="NCBI Taxonomy" id="1331910"/>
    <lineage>
        <taxon>Bacteria</taxon>
        <taxon>Pseudomonadati</taxon>
        <taxon>Planctomycetota</taxon>
        <taxon>Planctomycetia</taxon>
        <taxon>Pirellulales</taxon>
        <taxon>Thermoguttaceae</taxon>
        <taxon>Thermogutta</taxon>
    </lineage>
</organism>
<dbReference type="Proteomes" id="UP000215086">
    <property type="component" value="Chromosome"/>
</dbReference>
<feature type="domain" description="G" evidence="1">
    <location>
        <begin position="183"/>
        <end position="293"/>
    </location>
</feature>
<accession>A0A286RJ19</accession>
<dbReference type="Pfam" id="PF01926">
    <property type="entry name" value="MMR_HSR1"/>
    <property type="match status" value="1"/>
</dbReference>
<dbReference type="PANTHER" id="PTHR42714:SF2">
    <property type="entry name" value="TRNA MODIFICATION GTPASE GTPBP3, MITOCHONDRIAL"/>
    <property type="match status" value="1"/>
</dbReference>
<dbReference type="InterPro" id="IPR027417">
    <property type="entry name" value="P-loop_NTPase"/>
</dbReference>
<dbReference type="GO" id="GO:0005525">
    <property type="term" value="F:GTP binding"/>
    <property type="evidence" value="ECO:0007669"/>
    <property type="project" value="InterPro"/>
</dbReference>
<dbReference type="Gene3D" id="3.40.50.300">
    <property type="entry name" value="P-loop containing nucleotide triphosphate hydrolases"/>
    <property type="match status" value="1"/>
</dbReference>
<evidence type="ECO:0000313" key="2">
    <source>
        <dbReference type="EMBL" id="ASV75965.1"/>
    </source>
</evidence>
<evidence type="ECO:0000313" key="3">
    <source>
        <dbReference type="Proteomes" id="UP000215086"/>
    </source>
</evidence>
<name>A0A286RJ19_9BACT</name>
<dbReference type="GO" id="GO:0002098">
    <property type="term" value="P:tRNA wobble uridine modification"/>
    <property type="evidence" value="ECO:0007669"/>
    <property type="project" value="TreeGrafter"/>
</dbReference>
<proteinExistence type="predicted"/>
<dbReference type="GO" id="GO:0005829">
    <property type="term" value="C:cytosol"/>
    <property type="evidence" value="ECO:0007669"/>
    <property type="project" value="TreeGrafter"/>
</dbReference>
<dbReference type="GO" id="GO:0030488">
    <property type="term" value="P:tRNA methylation"/>
    <property type="evidence" value="ECO:0007669"/>
    <property type="project" value="TreeGrafter"/>
</dbReference>
<dbReference type="Gene3D" id="3.30.1360.120">
    <property type="entry name" value="Probable tRNA modification gtpase trme, domain 1"/>
    <property type="match status" value="1"/>
</dbReference>